<evidence type="ECO:0000256" key="1">
    <source>
        <dbReference type="ARBA" id="ARBA00022729"/>
    </source>
</evidence>
<dbReference type="NCBIfam" id="TIGR03302">
    <property type="entry name" value="OM_YfiO"/>
    <property type="match status" value="1"/>
</dbReference>
<keyword evidence="7" id="KW-1185">Reference proteome</keyword>
<dbReference type="SUPFAM" id="SSF48452">
    <property type="entry name" value="TPR-like"/>
    <property type="match status" value="1"/>
</dbReference>
<evidence type="ECO:0000313" key="6">
    <source>
        <dbReference type="EMBL" id="APJ04703.1"/>
    </source>
</evidence>
<gene>
    <name evidence="6" type="ORF">AXG55_12640</name>
</gene>
<dbReference type="RefSeq" id="WP_148698458.1">
    <property type="nucleotide sequence ID" value="NZ_CP017834.1"/>
</dbReference>
<evidence type="ECO:0000313" key="7">
    <source>
        <dbReference type="Proteomes" id="UP000184731"/>
    </source>
</evidence>
<sequence>MKMRKFLSVFISTLCLLGVATSCTTPTISEMSQDDGISKIRADFKDENWSDVITSVDEYRTRYPYSKNNPEADLMQANAYYLSGKMPEAIAAYEDFARKNPINSNVSYAYLRIAKAYDSQAPEAIDREQASAVKAISRYEYYIKNYPNEIAVKEAKERIEILTRRLAEHEQFVAQFYWKKDLYSGALSRYLNIIKNYSQYADLKKEALERASLCYIELADILKDDPESDKFFVFKNVKPEDLIKKAEELKNQLNQLN</sequence>
<dbReference type="Gene3D" id="1.25.40.10">
    <property type="entry name" value="Tetratricopeptide repeat domain"/>
    <property type="match status" value="1"/>
</dbReference>
<evidence type="ECO:0000256" key="2">
    <source>
        <dbReference type="ARBA" id="ARBA00023136"/>
    </source>
</evidence>
<dbReference type="OrthoDB" id="9781894at2"/>
<reference evidence="6 7" key="1">
    <citation type="submission" date="2016-10" db="EMBL/GenBank/DDBJ databases">
        <title>Silvanigrella aquatica sp. nov., isolated from a freshwater lake located in the Black Forest, Germany, description of Silvanigrellaceae fam. nov., Silvanigrellales ord. nov., reclassification of the order Bdellovibrionales in the class Oligoflexia, reclassification of the families Bacteriovoracaceae and Halobacteriovoraceae in the new order Bacteriovoracales ord. nov., and reclassification of the family Pseudobacteriovoracaceae in the order Oligoflexiales.</title>
        <authorList>
            <person name="Hahn M.W."/>
            <person name="Schmidt J."/>
            <person name="Koll U."/>
            <person name="Rohde M."/>
            <person name="Verbag S."/>
            <person name="Pitt A."/>
            <person name="Nakai R."/>
            <person name="Naganuma T."/>
            <person name="Lang E."/>
        </authorList>
    </citation>
    <scope>NUCLEOTIDE SEQUENCE [LARGE SCALE GENOMIC DNA]</scope>
    <source>
        <strain evidence="6 7">MWH-Nonnen-W8red</strain>
    </source>
</reference>
<name>A0A1L4D3C9_9BACT</name>
<dbReference type="Pfam" id="PF13525">
    <property type="entry name" value="YfiO"/>
    <property type="match status" value="1"/>
</dbReference>
<feature type="domain" description="Outer membrane lipoprotein BamD-like" evidence="5">
    <location>
        <begin position="41"/>
        <end position="215"/>
    </location>
</feature>
<organism evidence="6 7">
    <name type="scientific">Silvanigrella aquatica</name>
    <dbReference type="NCBI Taxonomy" id="1915309"/>
    <lineage>
        <taxon>Bacteria</taxon>
        <taxon>Pseudomonadati</taxon>
        <taxon>Bdellovibrionota</taxon>
        <taxon>Oligoflexia</taxon>
        <taxon>Silvanigrellales</taxon>
        <taxon>Silvanigrellaceae</taxon>
        <taxon>Silvanigrella</taxon>
    </lineage>
</organism>
<keyword evidence="1 4" id="KW-0732">Signal</keyword>
<protein>
    <recommendedName>
        <fullName evidence="5">Outer membrane lipoprotein BamD-like domain-containing protein</fullName>
    </recommendedName>
</protein>
<feature type="chain" id="PRO_5012521241" description="Outer membrane lipoprotein BamD-like domain-containing protein" evidence="4">
    <location>
        <begin position="23"/>
        <end position="257"/>
    </location>
</feature>
<dbReference type="KEGG" id="saqi:AXG55_12640"/>
<dbReference type="InterPro" id="IPR017689">
    <property type="entry name" value="BamD"/>
</dbReference>
<feature type="signal peptide" evidence="4">
    <location>
        <begin position="1"/>
        <end position="22"/>
    </location>
</feature>
<keyword evidence="3" id="KW-0998">Cell outer membrane</keyword>
<keyword evidence="2" id="KW-0472">Membrane</keyword>
<evidence type="ECO:0000259" key="5">
    <source>
        <dbReference type="Pfam" id="PF13525"/>
    </source>
</evidence>
<accession>A0A1L4D3C9</accession>
<dbReference type="PROSITE" id="PS51257">
    <property type="entry name" value="PROKAR_LIPOPROTEIN"/>
    <property type="match status" value="1"/>
</dbReference>
<evidence type="ECO:0000256" key="4">
    <source>
        <dbReference type="SAM" id="SignalP"/>
    </source>
</evidence>
<dbReference type="InterPro" id="IPR039565">
    <property type="entry name" value="BamD-like"/>
</dbReference>
<dbReference type="AlphaFoldDB" id="A0A1L4D3C9"/>
<evidence type="ECO:0000256" key="3">
    <source>
        <dbReference type="ARBA" id="ARBA00023237"/>
    </source>
</evidence>
<proteinExistence type="predicted"/>
<dbReference type="Proteomes" id="UP000184731">
    <property type="component" value="Chromosome"/>
</dbReference>
<dbReference type="EMBL" id="CP017834">
    <property type="protein sequence ID" value="APJ04703.1"/>
    <property type="molecule type" value="Genomic_DNA"/>
</dbReference>
<dbReference type="STRING" id="1915309.AXG55_12640"/>
<dbReference type="InterPro" id="IPR011990">
    <property type="entry name" value="TPR-like_helical_dom_sf"/>
</dbReference>